<name>A0ABN2ZU14_9ACTN</name>
<dbReference type="EMBL" id="BAAAQR010000006">
    <property type="protein sequence ID" value="GAA2147117.1"/>
    <property type="molecule type" value="Genomic_DNA"/>
</dbReference>
<feature type="domain" description="NERD" evidence="1">
    <location>
        <begin position="147"/>
        <end position="261"/>
    </location>
</feature>
<evidence type="ECO:0000313" key="3">
    <source>
        <dbReference type="Proteomes" id="UP001501771"/>
    </source>
</evidence>
<sequence>MEEVHEITRWRRYGKDRLYVGRADGTKVGWWDLQADDGHPESEEYAAELGEAVRRWRAGIESDESTDAPAGMVPVMMVQEVAPAPEPLPEAPAVEPARPARPWLDLATNVAGEAAREQALAAKEAAPVRTLVARVMRVHTDERAWRIGADGEERVASQFDKVLKKDPRWQFIHAIPVGTRGSDIDHLVIGPGGVFTVNTKNHPNAKLWVGGDTFLVNGNRQPYVRNARHEAARVAKLLTEACGFPVHVEGVIAPVNAIEVTVKTPPKDVHVVPRRQIAKWLLRHGDVVPAEQQATLFGVARRSTTWK</sequence>
<comment type="caution">
    <text evidence="2">The sequence shown here is derived from an EMBL/GenBank/DDBJ whole genome shotgun (WGS) entry which is preliminary data.</text>
</comment>
<dbReference type="Proteomes" id="UP001501771">
    <property type="component" value="Unassembled WGS sequence"/>
</dbReference>
<dbReference type="PROSITE" id="PS50965">
    <property type="entry name" value="NERD"/>
    <property type="match status" value="1"/>
</dbReference>
<evidence type="ECO:0000313" key="2">
    <source>
        <dbReference type="EMBL" id="GAA2147117.1"/>
    </source>
</evidence>
<protein>
    <submittedName>
        <fullName evidence="2">NERD domain-containing protein</fullName>
    </submittedName>
</protein>
<gene>
    <name evidence="2" type="ORF">GCM10009844_24020</name>
</gene>
<dbReference type="Pfam" id="PF08378">
    <property type="entry name" value="NERD"/>
    <property type="match status" value="1"/>
</dbReference>
<keyword evidence="3" id="KW-1185">Reference proteome</keyword>
<organism evidence="2 3">
    <name type="scientific">Nocardioides koreensis</name>
    <dbReference type="NCBI Taxonomy" id="433651"/>
    <lineage>
        <taxon>Bacteria</taxon>
        <taxon>Bacillati</taxon>
        <taxon>Actinomycetota</taxon>
        <taxon>Actinomycetes</taxon>
        <taxon>Propionibacteriales</taxon>
        <taxon>Nocardioidaceae</taxon>
        <taxon>Nocardioides</taxon>
    </lineage>
</organism>
<dbReference type="InterPro" id="IPR011528">
    <property type="entry name" value="NERD"/>
</dbReference>
<proteinExistence type="predicted"/>
<dbReference type="RefSeq" id="WP_344152084.1">
    <property type="nucleotide sequence ID" value="NZ_BAAAQR010000006.1"/>
</dbReference>
<reference evidence="2 3" key="1">
    <citation type="journal article" date="2019" name="Int. J. Syst. Evol. Microbiol.">
        <title>The Global Catalogue of Microorganisms (GCM) 10K type strain sequencing project: providing services to taxonomists for standard genome sequencing and annotation.</title>
        <authorList>
            <consortium name="The Broad Institute Genomics Platform"/>
            <consortium name="The Broad Institute Genome Sequencing Center for Infectious Disease"/>
            <person name="Wu L."/>
            <person name="Ma J."/>
        </authorList>
    </citation>
    <scope>NUCLEOTIDE SEQUENCE [LARGE SCALE GENOMIC DNA]</scope>
    <source>
        <strain evidence="2 3">JCM 16022</strain>
    </source>
</reference>
<accession>A0ABN2ZU14</accession>
<evidence type="ECO:0000259" key="1">
    <source>
        <dbReference type="PROSITE" id="PS50965"/>
    </source>
</evidence>